<sequence>MLMNILPFNITIKSLYYISASFSIFYFILSIMEIIHVFYNKFRSDHDWNYSKKVDKKDGAHYSTWLIVLMIINFIILILITFIIPLIHIFIS</sequence>
<organism evidence="2 3">
    <name type="scientific">Philodulcilactobacillus myokoensis</name>
    <dbReference type="NCBI Taxonomy" id="2929573"/>
    <lineage>
        <taxon>Bacteria</taxon>
        <taxon>Bacillati</taxon>
        <taxon>Bacillota</taxon>
        <taxon>Bacilli</taxon>
        <taxon>Lactobacillales</taxon>
        <taxon>Lactobacillaceae</taxon>
        <taxon>Philodulcilactobacillus</taxon>
    </lineage>
</organism>
<comment type="caution">
    <text evidence="2">The sequence shown here is derived from an EMBL/GenBank/DDBJ whole genome shotgun (WGS) entry which is preliminary data.</text>
</comment>
<keyword evidence="1" id="KW-0812">Transmembrane</keyword>
<dbReference type="Proteomes" id="UP001144204">
    <property type="component" value="Unassembled WGS sequence"/>
</dbReference>
<name>A0A9W6ESC4_9LACO</name>
<feature type="transmembrane region" description="Helical" evidence="1">
    <location>
        <begin position="15"/>
        <end position="39"/>
    </location>
</feature>
<feature type="transmembrane region" description="Helical" evidence="1">
    <location>
        <begin position="60"/>
        <end position="91"/>
    </location>
</feature>
<dbReference type="EMBL" id="BRPL01000002">
    <property type="protein sequence ID" value="GLB46357.1"/>
    <property type="molecule type" value="Genomic_DNA"/>
</dbReference>
<reference evidence="2" key="1">
    <citation type="submission" date="2022-07" db="EMBL/GenBank/DDBJ databases">
        <authorList>
            <person name="Kouya T."/>
            <person name="Ishiyama Y."/>
        </authorList>
    </citation>
    <scope>NUCLEOTIDE SEQUENCE</scope>
    <source>
        <strain evidence="2">WR16-4</strain>
    </source>
</reference>
<evidence type="ECO:0000313" key="2">
    <source>
        <dbReference type="EMBL" id="GLB46357.1"/>
    </source>
</evidence>
<dbReference type="AlphaFoldDB" id="A0A9W6ESC4"/>
<keyword evidence="1" id="KW-1133">Transmembrane helix</keyword>
<evidence type="ECO:0000313" key="3">
    <source>
        <dbReference type="Proteomes" id="UP001144204"/>
    </source>
</evidence>
<proteinExistence type="predicted"/>
<evidence type="ECO:0000256" key="1">
    <source>
        <dbReference type="SAM" id="Phobius"/>
    </source>
</evidence>
<keyword evidence="3" id="KW-1185">Reference proteome</keyword>
<reference evidence="2" key="2">
    <citation type="journal article" date="2023" name="PLoS ONE">
        <title>Philodulcilactobacillus myokoensis gen. nov., sp. nov., a fructophilic, acidophilic, and agar-phobic lactic acid bacterium isolated from fermented vegetable extracts.</title>
        <authorList>
            <person name="Kouya T."/>
            <person name="Ishiyama Y."/>
            <person name="Ohashi S."/>
            <person name="Kumakubo R."/>
            <person name="Yamazaki T."/>
            <person name="Otaki T."/>
        </authorList>
    </citation>
    <scope>NUCLEOTIDE SEQUENCE</scope>
    <source>
        <strain evidence="2">WR16-4</strain>
    </source>
</reference>
<protein>
    <submittedName>
        <fullName evidence="2">Uncharacterized protein</fullName>
    </submittedName>
</protein>
<keyword evidence="1" id="KW-0472">Membrane</keyword>
<gene>
    <name evidence="2" type="ORF">WR164_03360</name>
</gene>
<accession>A0A9W6ESC4</accession>